<dbReference type="PANTHER" id="PTHR30461:SF2">
    <property type="entry name" value="SERINE RECOMBINASE PINE-RELATED"/>
    <property type="match status" value="1"/>
</dbReference>
<proteinExistence type="predicted"/>
<comment type="caution">
    <text evidence="5">The sequence shown here is derived from an EMBL/GenBank/DDBJ whole genome shotgun (WGS) entry which is preliminary data.</text>
</comment>
<dbReference type="InterPro" id="IPR038109">
    <property type="entry name" value="DNA_bind_recomb_sf"/>
</dbReference>
<evidence type="ECO:0000256" key="2">
    <source>
        <dbReference type="ARBA" id="ARBA00023172"/>
    </source>
</evidence>
<dbReference type="InterPro" id="IPR006119">
    <property type="entry name" value="Resolv_N"/>
</dbReference>
<evidence type="ECO:0000313" key="6">
    <source>
        <dbReference type="Proteomes" id="UP000241206"/>
    </source>
</evidence>
<dbReference type="GO" id="GO:0000150">
    <property type="term" value="F:DNA strand exchange activity"/>
    <property type="evidence" value="ECO:0007669"/>
    <property type="project" value="InterPro"/>
</dbReference>
<evidence type="ECO:0000259" key="4">
    <source>
        <dbReference type="PROSITE" id="PS51737"/>
    </source>
</evidence>
<sequence>MLIVENIDRLSRQGAKAATQLVWALNEAGVDVATFHDGYCYKAGNNGDMMELFSVIIKAQLAFEESDKKSRRTKASWDKRFEAIADGTQKRPIPHTPTWINRVDGKYVLDEHRAKVLNEIYDLYINGMGVHRIVTLLNDRDEPVWNQFKGRTKNGWFYSYIYRLLTKRTVLGEYVTNNGRTLATDFYPQAISAEKFNQAQATLSMRKSNQKRSKNQNRNLLTQLVFCEQCGGGAHFEHTTDTVQTYKKVSGEVVNYRRKTYRRLRCDRSRRKHSCDNPTILNYDVVEKTVLDELLPRLVDQQTESQKLAELREKLAELGRQKDASQARLDNIIDAIADGGGKALVERATALESEVEKQSQTIKDLQKQLAVETAKPSSDDDMVLVESLRAELVSEDDDIRIYARGRVNIALRRLLHRIEITAYHTFIVWSTEDAWWRFDEDGALLDGEQIWRAA</sequence>
<dbReference type="InterPro" id="IPR050639">
    <property type="entry name" value="SSR_resolvase"/>
</dbReference>
<dbReference type="PROSITE" id="PS51737">
    <property type="entry name" value="RECOMBINASE_DNA_BIND"/>
    <property type="match status" value="1"/>
</dbReference>
<name>A0A2T4HQW4_9SPHN</name>
<dbReference type="InterPro" id="IPR011109">
    <property type="entry name" value="DNA_bind_recombinase_dom"/>
</dbReference>
<keyword evidence="3" id="KW-0175">Coiled coil</keyword>
<reference evidence="5 6" key="1">
    <citation type="submission" date="2017-11" db="EMBL/GenBank/DDBJ databases">
        <title>Sphingomonas oleivorans sp. nov., isolated from oil-contaminated soil.</title>
        <authorList>
            <person name="Wang L."/>
            <person name="Chen L."/>
        </authorList>
    </citation>
    <scope>NUCLEOTIDE SEQUENCE [LARGE SCALE GENOMIC DNA]</scope>
    <source>
        <strain evidence="5 6">K101</strain>
    </source>
</reference>
<dbReference type="EMBL" id="PHHF01000066">
    <property type="protein sequence ID" value="PTD18190.1"/>
    <property type="molecule type" value="Genomic_DNA"/>
</dbReference>
<evidence type="ECO:0000256" key="1">
    <source>
        <dbReference type="ARBA" id="ARBA00023125"/>
    </source>
</evidence>
<keyword evidence="2" id="KW-0233">DNA recombination</keyword>
<dbReference type="GO" id="GO:0003677">
    <property type="term" value="F:DNA binding"/>
    <property type="evidence" value="ECO:0007669"/>
    <property type="project" value="UniProtKB-KW"/>
</dbReference>
<dbReference type="Pfam" id="PF00239">
    <property type="entry name" value="Resolvase"/>
    <property type="match status" value="1"/>
</dbReference>
<feature type="coiled-coil region" evidence="3">
    <location>
        <begin position="301"/>
        <end position="375"/>
    </location>
</feature>
<dbReference type="AlphaFoldDB" id="A0A2T4HQW4"/>
<feature type="domain" description="Recombinase" evidence="4">
    <location>
        <begin position="97"/>
        <end position="209"/>
    </location>
</feature>
<dbReference type="InterPro" id="IPR025827">
    <property type="entry name" value="Zn_ribbon_recom_dom"/>
</dbReference>
<keyword evidence="6" id="KW-1185">Reference proteome</keyword>
<keyword evidence="1" id="KW-0238">DNA-binding</keyword>
<gene>
    <name evidence="5" type="ORF">CV103_15615</name>
</gene>
<protein>
    <recommendedName>
        <fullName evidence="4">Recombinase domain-containing protein</fullName>
    </recommendedName>
</protein>
<organism evidence="5 6">
    <name type="scientific">Edaphosphingomonas fennica</name>
    <dbReference type="NCBI Taxonomy" id="114404"/>
    <lineage>
        <taxon>Bacteria</taxon>
        <taxon>Pseudomonadati</taxon>
        <taxon>Pseudomonadota</taxon>
        <taxon>Alphaproteobacteria</taxon>
        <taxon>Sphingomonadales</taxon>
        <taxon>Rhizorhabdaceae</taxon>
        <taxon>Edaphosphingomonas</taxon>
    </lineage>
</organism>
<evidence type="ECO:0000313" key="5">
    <source>
        <dbReference type="EMBL" id="PTD18190.1"/>
    </source>
</evidence>
<dbReference type="SUPFAM" id="SSF53041">
    <property type="entry name" value="Resolvase-like"/>
    <property type="match status" value="1"/>
</dbReference>
<accession>A0A2T4HQW4</accession>
<dbReference type="InterPro" id="IPR036162">
    <property type="entry name" value="Resolvase-like_N_sf"/>
</dbReference>
<dbReference type="Gene3D" id="3.90.1750.20">
    <property type="entry name" value="Putative Large Serine Recombinase, Chain B, Domain 2"/>
    <property type="match status" value="1"/>
</dbReference>
<dbReference type="Gene3D" id="3.40.50.1390">
    <property type="entry name" value="Resolvase, N-terminal catalytic domain"/>
    <property type="match status" value="1"/>
</dbReference>
<dbReference type="Pfam" id="PF13408">
    <property type="entry name" value="Zn_ribbon_recom"/>
    <property type="match status" value="1"/>
</dbReference>
<dbReference type="PANTHER" id="PTHR30461">
    <property type="entry name" value="DNA-INVERTASE FROM LAMBDOID PROPHAGE"/>
    <property type="match status" value="1"/>
</dbReference>
<dbReference type="Pfam" id="PF07508">
    <property type="entry name" value="Recombinase"/>
    <property type="match status" value="1"/>
</dbReference>
<dbReference type="Proteomes" id="UP000241206">
    <property type="component" value="Unassembled WGS sequence"/>
</dbReference>
<evidence type="ECO:0000256" key="3">
    <source>
        <dbReference type="SAM" id="Coils"/>
    </source>
</evidence>